<evidence type="ECO:0000313" key="3">
    <source>
        <dbReference type="EMBL" id="PWF48956.1"/>
    </source>
</evidence>
<dbReference type="Proteomes" id="UP000241421">
    <property type="component" value="Unassembled WGS sequence"/>
</dbReference>
<sequence length="236" mass="26298">MKRPVLIAIAALTLLLGGCASTIQSDVTAFHEWPAELPNKTYVFEAPPVQQDTLEMRSYRNLVRAELARLGFQDAPAGAAPALRVALKVSTTDVATRALQISDPFFTPFYSPFYSSYYRMARGVYMPASPHRHIFFGHGFGYRFSPFYSSYMFGMPQYEESIRHTYKRELNVAIRAAASGKPMFDVTVQNSSRQRSTPRIMPALVRSAFESFPGPSGVARRVELTLAETPAPAAKQ</sequence>
<feature type="chain" id="PRO_5015738602" evidence="1">
    <location>
        <begin position="26"/>
        <end position="236"/>
    </location>
</feature>
<dbReference type="AlphaFoldDB" id="A0A2U2HNE8"/>
<gene>
    <name evidence="3" type="ORF">C7C56_008695</name>
</gene>
<proteinExistence type="predicted"/>
<evidence type="ECO:0000256" key="1">
    <source>
        <dbReference type="SAM" id="SignalP"/>
    </source>
</evidence>
<reference evidence="3 4" key="1">
    <citation type="submission" date="2018-04" db="EMBL/GenBank/DDBJ databases">
        <title>Massilia violaceinigra sp. nov., a novel purple-pigmented bacterium isolated from Tianshan glacier, Xinjiang, China.</title>
        <authorList>
            <person name="Wang H."/>
        </authorList>
    </citation>
    <scope>NUCLEOTIDE SEQUENCE [LARGE SCALE GENOMIC DNA]</scope>
    <source>
        <strain evidence="3 4">B448-2</strain>
    </source>
</reference>
<name>A0A2U2HNE8_9BURK</name>
<dbReference type="OrthoDB" id="8940851at2"/>
<keyword evidence="1" id="KW-0732">Signal</keyword>
<keyword evidence="4" id="KW-1185">Reference proteome</keyword>
<accession>A0A2U2HNE8</accession>
<feature type="signal peptide" evidence="1">
    <location>
        <begin position="1"/>
        <end position="25"/>
    </location>
</feature>
<organism evidence="3 4">
    <name type="scientific">Massilia glaciei</name>
    <dbReference type="NCBI Taxonomy" id="1524097"/>
    <lineage>
        <taxon>Bacteria</taxon>
        <taxon>Pseudomonadati</taxon>
        <taxon>Pseudomonadota</taxon>
        <taxon>Betaproteobacteria</taxon>
        <taxon>Burkholderiales</taxon>
        <taxon>Oxalobacteraceae</taxon>
        <taxon>Telluria group</taxon>
        <taxon>Massilia</taxon>
    </lineage>
</organism>
<feature type="domain" description="DUF4136" evidence="2">
    <location>
        <begin position="28"/>
        <end position="214"/>
    </location>
</feature>
<dbReference type="PROSITE" id="PS51257">
    <property type="entry name" value="PROKAR_LIPOPROTEIN"/>
    <property type="match status" value="1"/>
</dbReference>
<protein>
    <submittedName>
        <fullName evidence="3">DUF4136 domain-containing protein</fullName>
    </submittedName>
</protein>
<dbReference type="Pfam" id="PF13590">
    <property type="entry name" value="DUF4136"/>
    <property type="match status" value="1"/>
</dbReference>
<evidence type="ECO:0000259" key="2">
    <source>
        <dbReference type="Pfam" id="PF13590"/>
    </source>
</evidence>
<dbReference type="InterPro" id="IPR025411">
    <property type="entry name" value="DUF4136"/>
</dbReference>
<dbReference type="RefSeq" id="WP_106757043.1">
    <property type="nucleotide sequence ID" value="NZ_PXWF02000121.1"/>
</dbReference>
<comment type="caution">
    <text evidence="3">The sequence shown here is derived from an EMBL/GenBank/DDBJ whole genome shotgun (WGS) entry which is preliminary data.</text>
</comment>
<evidence type="ECO:0000313" key="4">
    <source>
        <dbReference type="Proteomes" id="UP000241421"/>
    </source>
</evidence>
<dbReference type="EMBL" id="PXWF02000121">
    <property type="protein sequence ID" value="PWF48956.1"/>
    <property type="molecule type" value="Genomic_DNA"/>
</dbReference>